<dbReference type="PANTHER" id="PTHR43140:SF1">
    <property type="entry name" value="TYPE I RESTRICTION ENZYME ECOKI SPECIFICITY SUBUNIT"/>
    <property type="match status" value="1"/>
</dbReference>
<proteinExistence type="inferred from homology"/>
<dbReference type="AlphaFoldDB" id="A0A515D6D0"/>
<evidence type="ECO:0000259" key="4">
    <source>
        <dbReference type="Pfam" id="PF01420"/>
    </source>
</evidence>
<feature type="domain" description="Type I restriction modification DNA specificity" evidence="4">
    <location>
        <begin position="6"/>
        <end position="169"/>
    </location>
</feature>
<keyword evidence="6" id="KW-1185">Reference proteome</keyword>
<reference evidence="5 6" key="1">
    <citation type="submission" date="2019-01" db="EMBL/GenBank/DDBJ databases">
        <title>Genomic insights into a novel species Rhodoferax sp.</title>
        <authorList>
            <person name="Jin L."/>
        </authorList>
    </citation>
    <scope>NUCLEOTIDE SEQUENCE [LARGE SCALE GENOMIC DNA]</scope>
    <source>
        <strain evidence="5 6">CHu59-6-5</strain>
    </source>
</reference>
<keyword evidence="2" id="KW-0680">Restriction system</keyword>
<protein>
    <recommendedName>
        <fullName evidence="4">Type I restriction modification DNA specificity domain-containing protein</fullName>
    </recommendedName>
</protein>
<gene>
    <name evidence="5" type="ORF">EUB48_00580</name>
</gene>
<dbReference type="CDD" id="cd17261">
    <property type="entry name" value="RMtype1_S_EcoKI-TRD2-CR2_like"/>
    <property type="match status" value="1"/>
</dbReference>
<dbReference type="SUPFAM" id="SSF116734">
    <property type="entry name" value="DNA methylase specificity domain"/>
    <property type="match status" value="2"/>
</dbReference>
<evidence type="ECO:0000313" key="5">
    <source>
        <dbReference type="EMBL" id="QDL35952.1"/>
    </source>
</evidence>
<comment type="similarity">
    <text evidence="1">Belongs to the type-I restriction system S methylase family.</text>
</comment>
<evidence type="ECO:0000256" key="3">
    <source>
        <dbReference type="ARBA" id="ARBA00023125"/>
    </source>
</evidence>
<dbReference type="KEGG" id="rhf:EUB48_00580"/>
<dbReference type="GO" id="GO:0009307">
    <property type="term" value="P:DNA restriction-modification system"/>
    <property type="evidence" value="ECO:0007669"/>
    <property type="project" value="UniProtKB-KW"/>
</dbReference>
<dbReference type="PANTHER" id="PTHR43140">
    <property type="entry name" value="TYPE-1 RESTRICTION ENZYME ECOKI SPECIFICITY PROTEIN"/>
    <property type="match status" value="1"/>
</dbReference>
<name>A0A515D6D0_9BURK</name>
<accession>A0A515D6D0</accession>
<dbReference type="REBASE" id="352144">
    <property type="entry name" value="S.Rsp5965ORF585P"/>
</dbReference>
<dbReference type="RefSeq" id="WP_142817052.1">
    <property type="nucleotide sequence ID" value="NZ_CP035503.1"/>
</dbReference>
<keyword evidence="3" id="KW-0238">DNA-binding</keyword>
<dbReference type="InterPro" id="IPR000055">
    <property type="entry name" value="Restrct_endonuc_typeI_TRD"/>
</dbReference>
<organism evidence="5 6">
    <name type="scientific">Rhodoferax sediminis</name>
    <dbReference type="NCBI Taxonomy" id="2509614"/>
    <lineage>
        <taxon>Bacteria</taxon>
        <taxon>Pseudomonadati</taxon>
        <taxon>Pseudomonadota</taxon>
        <taxon>Betaproteobacteria</taxon>
        <taxon>Burkholderiales</taxon>
        <taxon>Comamonadaceae</taxon>
        <taxon>Rhodoferax</taxon>
    </lineage>
</organism>
<evidence type="ECO:0000313" key="6">
    <source>
        <dbReference type="Proteomes" id="UP000316798"/>
    </source>
</evidence>
<dbReference type="GO" id="GO:0003677">
    <property type="term" value="F:DNA binding"/>
    <property type="evidence" value="ECO:0007669"/>
    <property type="project" value="UniProtKB-KW"/>
</dbReference>
<dbReference type="EMBL" id="CP035503">
    <property type="protein sequence ID" value="QDL35952.1"/>
    <property type="molecule type" value="Genomic_DNA"/>
</dbReference>
<dbReference type="InterPro" id="IPR044946">
    <property type="entry name" value="Restrct_endonuc_typeI_TRD_sf"/>
</dbReference>
<dbReference type="OrthoDB" id="5298944at2"/>
<evidence type="ECO:0000256" key="2">
    <source>
        <dbReference type="ARBA" id="ARBA00022747"/>
    </source>
</evidence>
<evidence type="ECO:0000256" key="1">
    <source>
        <dbReference type="ARBA" id="ARBA00010923"/>
    </source>
</evidence>
<dbReference type="Gene3D" id="3.90.220.20">
    <property type="entry name" value="DNA methylase specificity domains"/>
    <property type="match status" value="2"/>
</dbReference>
<dbReference type="Pfam" id="PF01420">
    <property type="entry name" value="Methylase_S"/>
    <property type="match status" value="1"/>
</dbReference>
<sequence>MNSDIPETWLSLKLGDVVTYGKTEKAEPDTIPKDAWILELEDIEKGTSRLHQRLTLGQRQSRSTKNRFERGDVLYGKLRPYLNKVIVADQPGFCTTEIVPIKANHAAHGRYLFYWLKHPSFLEYVGAVSHGINMPRLGTEAGNDAPFILAPSAEQKRIADKLDTLLTRVDACRARLDRVSALLKRFRLSVLAAATSGELTAEWRANRAETMSYRRKFLGFPSIELDDLLAEPLRNGKSVRDGTGVPVLRLTALKAGRIDLSQNKRGDWHGLEVSRFLVKAGDFLVSRGNGSLSLVGRGGLIQSSPTQVAFPDTMIRIRPKVDKLLPTFLLRIWEGQRIRDQIERVARTTAGIWKIAQSDLGKILLPVPDIAEQIEIVRRIDVLFHAADRLDAQLQRAQSETVRLTPALLAKAFRGELVRQDSTDEPAQALLARLNARPATAAKSSAQRSRRKALAITT</sequence>
<dbReference type="Proteomes" id="UP000316798">
    <property type="component" value="Chromosome"/>
</dbReference>
<dbReference type="InterPro" id="IPR051212">
    <property type="entry name" value="Type-I_RE_S_subunit"/>
</dbReference>